<dbReference type="VEuPathDB" id="FungiDB:MYCFIDRAFT_177550"/>
<name>M3ATZ0_PSEFD</name>
<keyword evidence="2" id="KW-1185">Reference proteome</keyword>
<reference evidence="1 2" key="1">
    <citation type="journal article" date="2012" name="PLoS Pathog.">
        <title>Diverse lifestyles and strategies of plant pathogenesis encoded in the genomes of eighteen Dothideomycetes fungi.</title>
        <authorList>
            <person name="Ohm R.A."/>
            <person name="Feau N."/>
            <person name="Henrissat B."/>
            <person name="Schoch C.L."/>
            <person name="Horwitz B.A."/>
            <person name="Barry K.W."/>
            <person name="Condon B.J."/>
            <person name="Copeland A.C."/>
            <person name="Dhillon B."/>
            <person name="Glaser F."/>
            <person name="Hesse C.N."/>
            <person name="Kosti I."/>
            <person name="LaButti K."/>
            <person name="Lindquist E.A."/>
            <person name="Lucas S."/>
            <person name="Salamov A.A."/>
            <person name="Bradshaw R.E."/>
            <person name="Ciuffetti L."/>
            <person name="Hamelin R.C."/>
            <person name="Kema G.H.J."/>
            <person name="Lawrence C."/>
            <person name="Scott J.A."/>
            <person name="Spatafora J.W."/>
            <person name="Turgeon B.G."/>
            <person name="de Wit P.J.G.M."/>
            <person name="Zhong S."/>
            <person name="Goodwin S.B."/>
            <person name="Grigoriev I.V."/>
        </authorList>
    </citation>
    <scope>NUCLEOTIDE SEQUENCE [LARGE SCALE GENOMIC DNA]</scope>
    <source>
        <strain evidence="1 2">CIRAD86</strain>
    </source>
</reference>
<dbReference type="HOGENOM" id="CLU_616959_0_0_1"/>
<protein>
    <recommendedName>
        <fullName evidence="3">BTB domain-containing protein</fullName>
    </recommendedName>
</protein>
<dbReference type="GeneID" id="19333780"/>
<gene>
    <name evidence="1" type="ORF">MYCFIDRAFT_177550</name>
</gene>
<evidence type="ECO:0000313" key="1">
    <source>
        <dbReference type="EMBL" id="EME80618.1"/>
    </source>
</evidence>
<dbReference type="Proteomes" id="UP000016932">
    <property type="component" value="Unassembled WGS sequence"/>
</dbReference>
<dbReference type="EMBL" id="KB446561">
    <property type="protein sequence ID" value="EME80618.1"/>
    <property type="molecule type" value="Genomic_DNA"/>
</dbReference>
<dbReference type="AlphaFoldDB" id="M3ATZ0"/>
<dbReference type="RefSeq" id="XP_007929504.1">
    <property type="nucleotide sequence ID" value="XM_007931313.1"/>
</dbReference>
<evidence type="ECO:0008006" key="3">
    <source>
        <dbReference type="Google" id="ProtNLM"/>
    </source>
</evidence>
<sequence>MAATTTKYLRSATVRVFLVEDGEPKFVAEVNRAKLEKHSLAFRTFLTEAEVPDENNRRIDLPEGFAAPAALRIVLRAIHRFDPARDQHVIRLVSAIETGERCLVWHAARKLYLEPPEAELYLRNNIAYKISHEKVTPFSMTKIHEVFRPHHPTFTPYGTMVHQYVWDLLRGNYASPEIVEDLDRTVDLLPGLRKDVEEKLAIEKPKYEKYLQHQRINEARRAKATESGQEETVVCWAGKERRFRGDKEKMPPSGWDDLPQTPSMILHNVLQSSISPLSFPVFDVVILRTLPSCLPHNDVSADSSAAELVSTPIIRGLASDLFWGPKSASIYIPAGACYINTKLRAIKASGGQNQLVFPPRTWSQLLTSQLRDSPSCQSFSYFLPRTWTKLAIYQLNHATTKLIQETSDSRSKYSLLRLESEDQASYIPAEPCYNNPTTTPRSPI</sequence>
<dbReference type="OrthoDB" id="3649219at2759"/>
<proteinExistence type="predicted"/>
<evidence type="ECO:0000313" key="2">
    <source>
        <dbReference type="Proteomes" id="UP000016932"/>
    </source>
</evidence>
<accession>M3ATZ0</accession>
<organism evidence="1 2">
    <name type="scientific">Pseudocercospora fijiensis (strain CIRAD86)</name>
    <name type="common">Black leaf streak disease fungus</name>
    <name type="synonym">Mycosphaerella fijiensis</name>
    <dbReference type="NCBI Taxonomy" id="383855"/>
    <lineage>
        <taxon>Eukaryota</taxon>
        <taxon>Fungi</taxon>
        <taxon>Dikarya</taxon>
        <taxon>Ascomycota</taxon>
        <taxon>Pezizomycotina</taxon>
        <taxon>Dothideomycetes</taxon>
        <taxon>Dothideomycetidae</taxon>
        <taxon>Mycosphaerellales</taxon>
        <taxon>Mycosphaerellaceae</taxon>
        <taxon>Pseudocercospora</taxon>
    </lineage>
</organism>
<dbReference type="KEGG" id="pfj:MYCFIDRAFT_177550"/>